<gene>
    <name evidence="1" type="ORF">NDU88_006134</name>
</gene>
<keyword evidence="2" id="KW-1185">Reference proteome</keyword>
<name>A0AAV7ULI9_PLEWA</name>
<evidence type="ECO:0000313" key="1">
    <source>
        <dbReference type="EMBL" id="KAJ1189389.1"/>
    </source>
</evidence>
<dbReference type="Proteomes" id="UP001066276">
    <property type="component" value="Chromosome 3_1"/>
</dbReference>
<organism evidence="1 2">
    <name type="scientific">Pleurodeles waltl</name>
    <name type="common">Iberian ribbed newt</name>
    <dbReference type="NCBI Taxonomy" id="8319"/>
    <lineage>
        <taxon>Eukaryota</taxon>
        <taxon>Metazoa</taxon>
        <taxon>Chordata</taxon>
        <taxon>Craniata</taxon>
        <taxon>Vertebrata</taxon>
        <taxon>Euteleostomi</taxon>
        <taxon>Amphibia</taxon>
        <taxon>Batrachia</taxon>
        <taxon>Caudata</taxon>
        <taxon>Salamandroidea</taxon>
        <taxon>Salamandridae</taxon>
        <taxon>Pleurodelinae</taxon>
        <taxon>Pleurodeles</taxon>
    </lineage>
</organism>
<dbReference type="AlphaFoldDB" id="A0AAV7ULI9"/>
<comment type="caution">
    <text evidence="1">The sequence shown here is derived from an EMBL/GenBank/DDBJ whole genome shotgun (WGS) entry which is preliminary data.</text>
</comment>
<evidence type="ECO:0000313" key="2">
    <source>
        <dbReference type="Proteomes" id="UP001066276"/>
    </source>
</evidence>
<protein>
    <submittedName>
        <fullName evidence="1">Uncharacterized protein</fullName>
    </submittedName>
</protein>
<dbReference type="EMBL" id="JANPWB010000005">
    <property type="protein sequence ID" value="KAJ1189389.1"/>
    <property type="molecule type" value="Genomic_DNA"/>
</dbReference>
<sequence length="67" mass="7424">MRLAVRWLSPFPNEEMRVLRGSSMSVLGQEHSLARTYGTIGHVGSSGTLDSTYSTSSRGGVKWRRIL</sequence>
<proteinExistence type="predicted"/>
<accession>A0AAV7ULI9</accession>
<reference evidence="1" key="1">
    <citation type="journal article" date="2022" name="bioRxiv">
        <title>Sequencing and chromosome-scale assembly of the giantPleurodeles waltlgenome.</title>
        <authorList>
            <person name="Brown T."/>
            <person name="Elewa A."/>
            <person name="Iarovenko S."/>
            <person name="Subramanian E."/>
            <person name="Araus A.J."/>
            <person name="Petzold A."/>
            <person name="Susuki M."/>
            <person name="Suzuki K.-i.T."/>
            <person name="Hayashi T."/>
            <person name="Toyoda A."/>
            <person name="Oliveira C."/>
            <person name="Osipova E."/>
            <person name="Leigh N.D."/>
            <person name="Simon A."/>
            <person name="Yun M.H."/>
        </authorList>
    </citation>
    <scope>NUCLEOTIDE SEQUENCE</scope>
    <source>
        <strain evidence="1">20211129_DDA</strain>
        <tissue evidence="1">Liver</tissue>
    </source>
</reference>